<evidence type="ECO:0000313" key="4">
    <source>
        <dbReference type="Proteomes" id="UP000183080"/>
    </source>
</evidence>
<evidence type="ECO:0000313" key="3">
    <source>
        <dbReference type="EMBL" id="OIR19001.1"/>
    </source>
</evidence>
<protein>
    <recommendedName>
        <fullName evidence="5">TPD domain-containing protein</fullName>
    </recommendedName>
</protein>
<dbReference type="AlphaFoldDB" id="A0A1J5TDK0"/>
<reference evidence="3 4" key="1">
    <citation type="submission" date="2016-08" db="EMBL/GenBank/DDBJ databases">
        <title>New Insights into Marine Group III Euryarchaeota, from dark to light.</title>
        <authorList>
            <person name="Haro-Moreno J.M."/>
            <person name="Rodriguez-Valera F."/>
            <person name="Lopez-Garcia P."/>
            <person name="Moreira D."/>
            <person name="Martin-Cuadrado A.B."/>
        </authorList>
    </citation>
    <scope>NUCLEOTIDE SEQUENCE [LARGE SCALE GENOMIC DNA]</scope>
    <source>
        <strain evidence="3">CG-Epi1</strain>
    </source>
</reference>
<evidence type="ECO:0000256" key="1">
    <source>
        <dbReference type="ARBA" id="ARBA00004496"/>
    </source>
</evidence>
<comment type="subcellular location">
    <subcellularLocation>
        <location evidence="1">Cytoplasm</location>
    </subcellularLocation>
</comment>
<sequence length="256" mass="30098">MDLDTFNKMIKEFGNYPGYGVHNGVDKVSEKLGQPYDATRAIRSQYLQRKSIRNHYKVKEKAGLYHKQWKEGKTIGELALEIDFPPILLANFLMLKMRFSKKKTKEIMKNTNLVKNNKRLKEELDEVIGRDELYTPRSHDKQSAEGNRKEDSIAKWLDNKEVEYFTENDLRAGTVEGKTPDFLLMKPIEWHGDEYNWIESKASFGDEYIHRKNHRGQVSDYVELYGQGILVYWYGYLDVLKTRGYTIVDRKELGIE</sequence>
<dbReference type="PANTHER" id="PTHR31661">
    <property type="entry name" value="SIMILAR TO CDNA SEQUENCE BC052040"/>
    <property type="match status" value="1"/>
</dbReference>
<comment type="caution">
    <text evidence="3">The sequence shown here is derived from an EMBL/GenBank/DDBJ whole genome shotgun (WGS) entry which is preliminary data.</text>
</comment>
<gene>
    <name evidence="3" type="ORF">BD935_01180</name>
</gene>
<dbReference type="Proteomes" id="UP000183080">
    <property type="component" value="Unassembled WGS sequence"/>
</dbReference>
<evidence type="ECO:0000256" key="2">
    <source>
        <dbReference type="ARBA" id="ARBA00022490"/>
    </source>
</evidence>
<dbReference type="Pfam" id="PF14811">
    <property type="entry name" value="TPD"/>
    <property type="match status" value="1"/>
</dbReference>
<dbReference type="PANTHER" id="PTHR31661:SF1">
    <property type="entry name" value="CDAN1-INTERACTING NUCLEASE 1"/>
    <property type="match status" value="1"/>
</dbReference>
<accession>A0A1J5TDK0</accession>
<dbReference type="STRING" id="1888995.BD935_01180"/>
<organism evidence="3 4">
    <name type="scientific">Marine Group III euryarchaeote CG-Epi1</name>
    <dbReference type="NCBI Taxonomy" id="1888995"/>
    <lineage>
        <taxon>Archaea</taxon>
        <taxon>Methanobacteriati</taxon>
        <taxon>Thermoplasmatota</taxon>
        <taxon>Thermoplasmata</taxon>
        <taxon>Candidatus Thermoprofundales</taxon>
    </lineage>
</organism>
<dbReference type="GO" id="GO:0005737">
    <property type="term" value="C:cytoplasm"/>
    <property type="evidence" value="ECO:0007669"/>
    <property type="project" value="UniProtKB-SubCell"/>
</dbReference>
<dbReference type="InterPro" id="IPR029404">
    <property type="entry name" value="CDIN1"/>
</dbReference>
<name>A0A1J5TDK0_9ARCH</name>
<proteinExistence type="predicted"/>
<keyword evidence="2" id="KW-0963">Cytoplasm</keyword>
<dbReference type="EMBL" id="MIZA01000019">
    <property type="protein sequence ID" value="OIR19001.1"/>
    <property type="molecule type" value="Genomic_DNA"/>
</dbReference>
<evidence type="ECO:0008006" key="5">
    <source>
        <dbReference type="Google" id="ProtNLM"/>
    </source>
</evidence>